<accession>A0ABM1A612</accession>
<feature type="compositionally biased region" description="Low complexity" evidence="1">
    <location>
        <begin position="571"/>
        <end position="584"/>
    </location>
</feature>
<proteinExistence type="predicted"/>
<reference evidence="3" key="1">
    <citation type="submission" date="2025-08" db="UniProtKB">
        <authorList>
            <consortium name="RefSeq"/>
        </authorList>
    </citation>
    <scope>IDENTIFICATION</scope>
</reference>
<dbReference type="PANTHER" id="PTHR14944:SF2">
    <property type="entry name" value="RPA-RELATED PROTEIN RADX"/>
    <property type="match status" value="1"/>
</dbReference>
<name>A0ABM1A612_APLCA</name>
<dbReference type="InterPro" id="IPR040893">
    <property type="entry name" value="RADX"/>
</dbReference>
<dbReference type="RefSeq" id="XP_012941518.1">
    <property type="nucleotide sequence ID" value="XM_013086064.1"/>
</dbReference>
<dbReference type="Gene3D" id="2.40.50.140">
    <property type="entry name" value="Nucleic acid-binding proteins"/>
    <property type="match status" value="1"/>
</dbReference>
<dbReference type="GeneID" id="101848989"/>
<protein>
    <submittedName>
        <fullName evidence="3">RPA-related protein RADX</fullName>
    </submittedName>
</protein>
<dbReference type="PANTHER" id="PTHR14944">
    <property type="entry name" value="RPA-RELATED PROTEIN RADX"/>
    <property type="match status" value="1"/>
</dbReference>
<feature type="compositionally biased region" description="Polar residues" evidence="1">
    <location>
        <begin position="549"/>
        <end position="570"/>
    </location>
</feature>
<dbReference type="Pfam" id="PF17659">
    <property type="entry name" value="RADX"/>
    <property type="match status" value="1"/>
</dbReference>
<evidence type="ECO:0000313" key="3">
    <source>
        <dbReference type="RefSeq" id="XP_012941518.1"/>
    </source>
</evidence>
<keyword evidence="2" id="KW-1185">Reference proteome</keyword>
<dbReference type="InterPro" id="IPR012340">
    <property type="entry name" value="NA-bd_OB-fold"/>
</dbReference>
<gene>
    <name evidence="3" type="primary">LOC101848989</name>
</gene>
<evidence type="ECO:0000256" key="1">
    <source>
        <dbReference type="SAM" id="MobiDB-lite"/>
    </source>
</evidence>
<sequence length="741" mass="83674">MSSTWMCTKTKQFVVLEILRYYPDPQTYVLLQLDSGQYWDLYDVVVASDRHKYKFVLTADEKVRKPILSGCHLVIKKHREVFDELRKETIVVLEEVEVVPASPVSTHDYQNLPWHSRLCRRHTQNVPIASCRLYFVDLWTYNIQTPQGFPLVRHKDLCDLDLAEVFSLREVLTRDLPQTVRPTVLVKVMRKSRLIHYVSPDKRDEWPVQLPLLVADRSGWCSVVIWGRTAVQLHLSLHEGCVLSLRRFRIKDSFQQGMDRFPKPPRDAKLFPLELSLDLDRWSSITDVTIIDRELDTDHSSDLRLPLLESRLLRRVDLMSVPDNSVVDVAGRIMFVGRIERDPKKVSGGNKDSGGFFYRRWLLLEDSSSPLPMPTLVYAGEQIDLFMSLRPGQCILCRHMLTCQKLSSLTGSRQKRHGWLSTTTNSWIYRFEPSDLSNLPKPFNTEARGLFPPVTHKAGGKRWQQDGGFFLYPPFPQSVRDVLRTMSSKLVPSILWGKTFGEMTWGECRQMALMVKLVSVDFVCTHAARPLHMGLRSQDKTAAGHDVSQHTALSASSTGSHSGQNVTSAGSSSSSCSSSSSSSSHQATASAGPSRPEKQEEEFGTLDLQCISQLWPVASSRTQSRMCNAVNVRWQGVPGNNFSIINNNNVVHLNTVKPCAFVADASLDTFSDLLLGNYDSELGLADCAVRRLSRGQVDALRSSATHLLGRDFLLLVDVFTTEDRRQLVVLGKAFPQRSSPS</sequence>
<dbReference type="Proteomes" id="UP000694888">
    <property type="component" value="Unplaced"/>
</dbReference>
<evidence type="ECO:0000313" key="2">
    <source>
        <dbReference type="Proteomes" id="UP000694888"/>
    </source>
</evidence>
<feature type="region of interest" description="Disordered" evidence="1">
    <location>
        <begin position="539"/>
        <end position="599"/>
    </location>
</feature>
<organism evidence="2 3">
    <name type="scientific">Aplysia californica</name>
    <name type="common">California sea hare</name>
    <dbReference type="NCBI Taxonomy" id="6500"/>
    <lineage>
        <taxon>Eukaryota</taxon>
        <taxon>Metazoa</taxon>
        <taxon>Spiralia</taxon>
        <taxon>Lophotrochozoa</taxon>
        <taxon>Mollusca</taxon>
        <taxon>Gastropoda</taxon>
        <taxon>Heterobranchia</taxon>
        <taxon>Euthyneura</taxon>
        <taxon>Tectipleura</taxon>
        <taxon>Aplysiida</taxon>
        <taxon>Aplysioidea</taxon>
        <taxon>Aplysiidae</taxon>
        <taxon>Aplysia</taxon>
    </lineage>
</organism>